<organism evidence="1 2">
    <name type="scientific">Shinella oryzae</name>
    <dbReference type="NCBI Taxonomy" id="2871820"/>
    <lineage>
        <taxon>Bacteria</taxon>
        <taxon>Pseudomonadati</taxon>
        <taxon>Pseudomonadota</taxon>
        <taxon>Alphaproteobacteria</taxon>
        <taxon>Hyphomicrobiales</taxon>
        <taxon>Rhizobiaceae</taxon>
        <taxon>Shinella</taxon>
    </lineage>
</organism>
<geneLocation type="plasmid" evidence="1 2">
    <name>unnamed1</name>
</geneLocation>
<dbReference type="CDD" id="cd16841">
    <property type="entry name" value="RraA_family"/>
    <property type="match status" value="1"/>
</dbReference>
<dbReference type="Proteomes" id="UP001225788">
    <property type="component" value="Plasmid unnamed1"/>
</dbReference>
<protein>
    <submittedName>
        <fullName evidence="1">4-carboxy-4-hydroxy-2-oxoadipate aldolase/oxaloacetate decarboxylase</fullName>
    </submittedName>
</protein>
<dbReference type="InterPro" id="IPR036704">
    <property type="entry name" value="RraA/RraA-like_sf"/>
</dbReference>
<keyword evidence="2" id="KW-1185">Reference proteome</keyword>
<dbReference type="SUPFAM" id="SSF89562">
    <property type="entry name" value="RraA-like"/>
    <property type="match status" value="1"/>
</dbReference>
<dbReference type="RefSeq" id="WP_306162195.1">
    <property type="nucleotide sequence ID" value="NZ_CP132315.1"/>
</dbReference>
<name>A0ABY9KBF2_9HYPH</name>
<dbReference type="InterPro" id="IPR005493">
    <property type="entry name" value="RraA/RraA-like"/>
</dbReference>
<dbReference type="PANTHER" id="PTHR33254">
    <property type="entry name" value="4-HYDROXY-4-METHYL-2-OXOGLUTARATE ALDOLASE 3-RELATED"/>
    <property type="match status" value="1"/>
</dbReference>
<accession>A0ABY9KBF2</accession>
<dbReference type="NCBIfam" id="NF006731">
    <property type="entry name" value="PRK09262.1"/>
    <property type="match status" value="1"/>
</dbReference>
<reference evidence="1 2" key="1">
    <citation type="submission" date="2023-08" db="EMBL/GenBank/DDBJ databases">
        <title>Pathogen: clinical or host-associated sample.</title>
        <authorList>
            <person name="Hergert J."/>
            <person name="Casey R."/>
            <person name="Wagner J."/>
            <person name="Young E.L."/>
            <person name="Oakeson K.F."/>
        </authorList>
    </citation>
    <scope>NUCLEOTIDE SEQUENCE [LARGE SCALE GENOMIC DNA]</scope>
    <source>
        <strain evidence="1 2">UPHL-collab-2</strain>
        <plasmid evidence="1 2">unnamed1</plasmid>
    </source>
</reference>
<dbReference type="PANTHER" id="PTHR33254:SF16">
    <property type="entry name" value="BLR3842 PROTEIN"/>
    <property type="match status" value="1"/>
</dbReference>
<gene>
    <name evidence="1" type="ORF">Q9315_18095</name>
</gene>
<dbReference type="Gene3D" id="3.50.30.40">
    <property type="entry name" value="Ribonuclease E inhibitor RraA/RraA-like"/>
    <property type="match status" value="1"/>
</dbReference>
<keyword evidence="1" id="KW-0614">Plasmid</keyword>
<dbReference type="EMBL" id="CP132315">
    <property type="protein sequence ID" value="WLS05786.1"/>
    <property type="molecule type" value="Genomic_DNA"/>
</dbReference>
<proteinExistence type="predicted"/>
<evidence type="ECO:0000313" key="2">
    <source>
        <dbReference type="Proteomes" id="UP001225788"/>
    </source>
</evidence>
<dbReference type="Pfam" id="PF03737">
    <property type="entry name" value="RraA-like"/>
    <property type="match status" value="1"/>
</dbReference>
<sequence>MTDFALTPELLARYETVTAATAHEAMGRKGALDSAIKPIRSGMRVLGPAFTCVCPPGDNLTLHAALKLAKPGDVLVCAAAGFTEQGLFGDVMASAAKGKGLAGLIVDGGVRDASDIHKIGFPVFSRSISIKGAVKETLGPLNEPIVVGGELVSPGDLIIGDDDGVVVIPKALIAETADACLEREQKEIRFREALLQGNTTWEMLNLNALMEKKGSAFRL</sequence>
<evidence type="ECO:0000313" key="1">
    <source>
        <dbReference type="EMBL" id="WLS05786.1"/>
    </source>
</evidence>